<evidence type="ECO:0008006" key="4">
    <source>
        <dbReference type="Google" id="ProtNLM"/>
    </source>
</evidence>
<accession>A0A448SKQ7</accession>
<feature type="signal peptide" evidence="1">
    <location>
        <begin position="1"/>
        <end position="24"/>
    </location>
</feature>
<name>A0A448SKQ7_SERRU</name>
<reference evidence="2 3" key="1">
    <citation type="submission" date="2018-12" db="EMBL/GenBank/DDBJ databases">
        <authorList>
            <consortium name="Pathogen Informatics"/>
        </authorList>
    </citation>
    <scope>NUCLEOTIDE SEQUENCE [LARGE SCALE GENOMIC DNA]</scope>
    <source>
        <strain evidence="2 3">NCTC10036</strain>
    </source>
</reference>
<organism evidence="2 3">
    <name type="scientific">Serratia rubidaea</name>
    <name type="common">Serratia marinorubra</name>
    <dbReference type="NCBI Taxonomy" id="61652"/>
    <lineage>
        <taxon>Bacteria</taxon>
        <taxon>Pseudomonadati</taxon>
        <taxon>Pseudomonadota</taxon>
        <taxon>Gammaproteobacteria</taxon>
        <taxon>Enterobacterales</taxon>
        <taxon>Yersiniaceae</taxon>
        <taxon>Serratia</taxon>
    </lineage>
</organism>
<dbReference type="AlphaFoldDB" id="A0A448SKQ7"/>
<gene>
    <name evidence="2" type="ORF">NCTC10036_03272</name>
</gene>
<dbReference type="InterPro" id="IPR031854">
    <property type="entry name" value="FidL-like"/>
</dbReference>
<evidence type="ECO:0000256" key="1">
    <source>
        <dbReference type="SAM" id="SignalP"/>
    </source>
</evidence>
<feature type="chain" id="PRO_5019110355" description="FidL-like membrane protein" evidence="1">
    <location>
        <begin position="25"/>
        <end position="157"/>
    </location>
</feature>
<dbReference type="Pfam" id="PF15941">
    <property type="entry name" value="FidL_like"/>
    <property type="match status" value="1"/>
</dbReference>
<evidence type="ECO:0000313" key="3">
    <source>
        <dbReference type="Proteomes" id="UP000281904"/>
    </source>
</evidence>
<dbReference type="EMBL" id="LR134493">
    <property type="protein sequence ID" value="VEI68328.1"/>
    <property type="molecule type" value="Genomic_DNA"/>
</dbReference>
<dbReference type="Proteomes" id="UP000281904">
    <property type="component" value="Chromosome"/>
</dbReference>
<evidence type="ECO:0000313" key="2">
    <source>
        <dbReference type="EMBL" id="VEI68328.1"/>
    </source>
</evidence>
<keyword evidence="1" id="KW-0732">Signal</keyword>
<proteinExistence type="predicted"/>
<dbReference type="RefSeq" id="WP_164722797.1">
    <property type="nucleotide sequence ID" value="NZ_LR134493.1"/>
</dbReference>
<protein>
    <recommendedName>
        <fullName evidence="4">FidL-like membrane protein</fullName>
    </recommendedName>
</protein>
<sequence length="157" mass="17759">MKKLVCFMVSLMALLSLPLVPANAATALLHCEAEMLIRKNVTENGPISLHANAHYFFDPAGKGYVDIVGTVQNKQRAVHLDRIIYFTYTRAARDGFYTVKFTHSRPKPLDNTPQAMLDYFYEIGEETPGYPVDVSKLNENLILFSHMSFPTMLCQKI</sequence>